<accession>A0A1J5IUM9</accession>
<feature type="transmembrane region" description="Helical" evidence="1">
    <location>
        <begin position="154"/>
        <end position="171"/>
    </location>
</feature>
<dbReference type="GO" id="GO:0016020">
    <property type="term" value="C:membrane"/>
    <property type="evidence" value="ECO:0007669"/>
    <property type="project" value="UniProtKB-SubCell"/>
</dbReference>
<dbReference type="Proteomes" id="UP000183245">
    <property type="component" value="Unassembled WGS sequence"/>
</dbReference>
<evidence type="ECO:0000313" key="3">
    <source>
        <dbReference type="EMBL" id="OIP95990.1"/>
    </source>
</evidence>
<dbReference type="InterPro" id="IPR036938">
    <property type="entry name" value="PAP2/HPO_sf"/>
</dbReference>
<name>A0A1J5IUM9_9BACT</name>
<dbReference type="InterPro" id="IPR026841">
    <property type="entry name" value="Aur1/Ipt1"/>
</dbReference>
<reference evidence="3 4" key="1">
    <citation type="journal article" date="2016" name="Environ. Microbiol.">
        <title>Genomic resolution of a cold subsurface aquifer community provides metabolic insights for novel microbes adapted to high CO concentrations.</title>
        <authorList>
            <person name="Probst A.J."/>
            <person name="Castelle C.J."/>
            <person name="Singh A."/>
            <person name="Brown C.T."/>
            <person name="Anantharaman K."/>
            <person name="Sharon I."/>
            <person name="Hug L.A."/>
            <person name="Burstein D."/>
            <person name="Emerson J.B."/>
            <person name="Thomas B.C."/>
            <person name="Banfield J.F."/>
        </authorList>
    </citation>
    <scope>NUCLEOTIDE SEQUENCE [LARGE SCALE GENOMIC DNA]</scope>
    <source>
        <strain evidence="3">CG2_30_54_11</strain>
    </source>
</reference>
<feature type="transmembrane region" description="Helical" evidence="1">
    <location>
        <begin position="79"/>
        <end position="99"/>
    </location>
</feature>
<evidence type="ECO:0000256" key="1">
    <source>
        <dbReference type="SAM" id="Phobius"/>
    </source>
</evidence>
<comment type="caution">
    <text evidence="3">The sequence shown here is derived from an EMBL/GenBank/DDBJ whole genome shotgun (WGS) entry which is preliminary data.</text>
</comment>
<dbReference type="STRING" id="1817892.AUK40_05375"/>
<dbReference type="Gene3D" id="1.20.144.10">
    <property type="entry name" value="Phosphatidic acid phosphatase type 2/haloperoxidase"/>
    <property type="match status" value="1"/>
</dbReference>
<feature type="transmembrane region" description="Helical" evidence="1">
    <location>
        <begin position="177"/>
        <end position="197"/>
    </location>
</feature>
<keyword evidence="1" id="KW-0812">Transmembrane</keyword>
<evidence type="ECO:0000259" key="2">
    <source>
        <dbReference type="Pfam" id="PF14378"/>
    </source>
</evidence>
<sequence>MFRSIPKSNWFLLVILALSGNAMSIVNRLDIPGEIHRLETSLDRAIPLVLPFMIPYLLYFFFVFGTIGYIFFRHPGVFPVFAWSMIVIGLATAVINVTYQSYAPRALVEGSDIFSILLRWHYGLNRPLTAFPSLHVSDSVCVSYYLGRVRVQQVWLWLTCAFLISISTLLVKEHYIADVIGGLVLGVVVSTLLPRLLSGRQRVRIGSIQ</sequence>
<proteinExistence type="predicted"/>
<protein>
    <recommendedName>
        <fullName evidence="2">Inositolphosphotransferase Aur1/Ipt1 domain-containing protein</fullName>
    </recommendedName>
</protein>
<dbReference type="EMBL" id="MNZT01000096">
    <property type="protein sequence ID" value="OIP95990.1"/>
    <property type="molecule type" value="Genomic_DNA"/>
</dbReference>
<keyword evidence="1" id="KW-1133">Transmembrane helix</keyword>
<evidence type="ECO:0000313" key="4">
    <source>
        <dbReference type="Proteomes" id="UP000183245"/>
    </source>
</evidence>
<dbReference type="AlphaFoldDB" id="A0A1J5IUM9"/>
<organism evidence="3 4">
    <name type="scientific">Candidatus Wirthbacteria bacterium CG2_30_54_11</name>
    <dbReference type="NCBI Taxonomy" id="1817892"/>
    <lineage>
        <taxon>Bacteria</taxon>
        <taxon>Candidatus Wirthbacteria</taxon>
    </lineage>
</organism>
<feature type="domain" description="Inositolphosphotransferase Aur1/Ipt1" evidence="2">
    <location>
        <begin position="40"/>
        <end position="189"/>
    </location>
</feature>
<dbReference type="SUPFAM" id="SSF48317">
    <property type="entry name" value="Acid phosphatase/Vanadium-dependent haloperoxidase"/>
    <property type="match status" value="1"/>
</dbReference>
<keyword evidence="1" id="KW-0472">Membrane</keyword>
<dbReference type="Pfam" id="PF14378">
    <property type="entry name" value="PAP2_3"/>
    <property type="match status" value="1"/>
</dbReference>
<gene>
    <name evidence="3" type="ORF">AUK40_05375</name>
</gene>
<feature type="transmembrane region" description="Helical" evidence="1">
    <location>
        <begin position="52"/>
        <end position="72"/>
    </location>
</feature>